<evidence type="ECO:0000259" key="15">
    <source>
        <dbReference type="Pfam" id="PF02887"/>
    </source>
</evidence>
<evidence type="ECO:0000313" key="16">
    <source>
        <dbReference type="EMBL" id="CAE0689502.1"/>
    </source>
</evidence>
<dbReference type="InterPro" id="IPR011037">
    <property type="entry name" value="Pyrv_Knase-like_insert_dom_sf"/>
</dbReference>
<reference evidence="16" key="1">
    <citation type="submission" date="2021-01" db="EMBL/GenBank/DDBJ databases">
        <authorList>
            <person name="Corre E."/>
            <person name="Pelletier E."/>
            <person name="Niang G."/>
            <person name="Scheremetjew M."/>
            <person name="Finn R."/>
            <person name="Kale V."/>
            <person name="Holt S."/>
            <person name="Cochrane G."/>
            <person name="Meng A."/>
            <person name="Brown T."/>
            <person name="Cohen L."/>
        </authorList>
    </citation>
    <scope>NUCLEOTIDE SEQUENCE</scope>
    <source>
        <strain evidence="16">CCMP1756</strain>
    </source>
</reference>
<keyword evidence="5 13" id="KW-0808">Transferase</keyword>
<dbReference type="Proteomes" id="UP000789595">
    <property type="component" value="Unassembled WGS sequence"/>
</dbReference>
<dbReference type="Pfam" id="PF02887">
    <property type="entry name" value="PK_C"/>
    <property type="match status" value="1"/>
</dbReference>
<evidence type="ECO:0000256" key="4">
    <source>
        <dbReference type="ARBA" id="ARBA00012142"/>
    </source>
</evidence>
<evidence type="ECO:0000313" key="17">
    <source>
        <dbReference type="EMBL" id="CAH0372148.1"/>
    </source>
</evidence>
<dbReference type="Gene3D" id="2.40.33.10">
    <property type="entry name" value="PK beta-barrel domain-like"/>
    <property type="match status" value="1"/>
</dbReference>
<keyword evidence="7" id="KW-0547">Nucleotide-binding</keyword>
<dbReference type="InterPro" id="IPR015793">
    <property type="entry name" value="Pyrv_Knase_brl"/>
</dbReference>
<dbReference type="GO" id="GO:0000287">
    <property type="term" value="F:magnesium ion binding"/>
    <property type="evidence" value="ECO:0007669"/>
    <property type="project" value="InterPro"/>
</dbReference>
<dbReference type="NCBIfam" id="TIGR01064">
    <property type="entry name" value="pyruv_kin"/>
    <property type="match status" value="1"/>
</dbReference>
<comment type="pathway">
    <text evidence="2 13">Carbohydrate degradation; glycolysis; pyruvate from D-glyceraldehyde 3-phosphate: step 5/5.</text>
</comment>
<dbReference type="InterPro" id="IPR015795">
    <property type="entry name" value="Pyrv_Knase_C"/>
</dbReference>
<dbReference type="SUPFAM" id="SSF52935">
    <property type="entry name" value="PK C-terminal domain-like"/>
    <property type="match status" value="1"/>
</dbReference>
<dbReference type="OrthoDB" id="108365at2759"/>
<evidence type="ECO:0000256" key="8">
    <source>
        <dbReference type="ARBA" id="ARBA00022777"/>
    </source>
</evidence>
<keyword evidence="9" id="KW-0067">ATP-binding</keyword>
<reference evidence="17" key="2">
    <citation type="submission" date="2021-11" db="EMBL/GenBank/DDBJ databases">
        <authorList>
            <consortium name="Genoscope - CEA"/>
            <person name="William W."/>
        </authorList>
    </citation>
    <scope>NUCLEOTIDE SEQUENCE</scope>
</reference>
<dbReference type="SUPFAM" id="SSF50800">
    <property type="entry name" value="PK beta-barrel domain-like"/>
    <property type="match status" value="1"/>
</dbReference>
<dbReference type="GO" id="GO:0004743">
    <property type="term" value="F:pyruvate kinase activity"/>
    <property type="evidence" value="ECO:0007669"/>
    <property type="project" value="UniProtKB-EC"/>
</dbReference>
<evidence type="ECO:0000313" key="18">
    <source>
        <dbReference type="Proteomes" id="UP000789595"/>
    </source>
</evidence>
<evidence type="ECO:0000256" key="5">
    <source>
        <dbReference type="ARBA" id="ARBA00022679"/>
    </source>
</evidence>
<keyword evidence="6" id="KW-0479">Metal-binding</keyword>
<evidence type="ECO:0000256" key="10">
    <source>
        <dbReference type="ARBA" id="ARBA00022842"/>
    </source>
</evidence>
<keyword evidence="11 13" id="KW-0324">Glycolysis</keyword>
<dbReference type="GO" id="GO:0005524">
    <property type="term" value="F:ATP binding"/>
    <property type="evidence" value="ECO:0007669"/>
    <property type="project" value="UniProtKB-KW"/>
</dbReference>
<dbReference type="FunFam" id="2.40.33.10:FF:000001">
    <property type="entry name" value="Pyruvate kinase"/>
    <property type="match status" value="1"/>
</dbReference>
<evidence type="ECO:0000256" key="3">
    <source>
        <dbReference type="ARBA" id="ARBA00008663"/>
    </source>
</evidence>
<dbReference type="InterPro" id="IPR015813">
    <property type="entry name" value="Pyrv/PenolPyrv_kinase-like_dom"/>
</dbReference>
<keyword evidence="18" id="KW-1185">Reference proteome</keyword>
<sequence>MLRSPLLRAAAASRIAERAATRVTTRQASLTKLVATIGPASEEAEPLQKCVTAGMHVMRLNFSHATPEEFFLRVNNLAASEGGDYVAKLLDTRGPEVRLGGLAICKETDNRKAKVLLEQGNELKLTTDPAYDGAGDAQTMYVNYERIAAKVKVGDQVLLDDGLVTLDVTATDGSTTVTTKIANTNEIGERKGVNLPGVALDLPALSAKDEKDVAFGIENGIDVVAASFVRDGAGVDAIRQFIDKEVAKHPSVYPDGDTVHICSKIESLDALQNIDDIIEKSDGIMVARGDLGVEVPLAQIATWQKTVVAKCREAGKPVVVATQMLESMQKNPRPTRAEVADVTNAALDLADAVMLSGESANGDYPDLAIRTQQDILEAAEAWDDELYEPDLDELSPEYALARACVEAQRVSDADSIVVIDTERGDMTRRVAALAPDVPVISLVESMRVGRQLNMSRGVAPQCVDDLGLSSDAAAQYASGTVVVYKSDGVSLHEKP</sequence>
<protein>
    <recommendedName>
        <fullName evidence="4 13">Pyruvate kinase</fullName>
        <ecNumber evidence="4 13">2.7.1.40</ecNumber>
    </recommendedName>
</protein>
<dbReference type="PRINTS" id="PR01050">
    <property type="entry name" value="PYRUVTKNASE"/>
</dbReference>
<comment type="catalytic activity">
    <reaction evidence="13">
        <text>pyruvate + ATP = phosphoenolpyruvate + ADP + H(+)</text>
        <dbReference type="Rhea" id="RHEA:18157"/>
        <dbReference type="ChEBI" id="CHEBI:15361"/>
        <dbReference type="ChEBI" id="CHEBI:15378"/>
        <dbReference type="ChEBI" id="CHEBI:30616"/>
        <dbReference type="ChEBI" id="CHEBI:58702"/>
        <dbReference type="ChEBI" id="CHEBI:456216"/>
        <dbReference type="EC" id="2.7.1.40"/>
    </reaction>
</comment>
<keyword evidence="8 13" id="KW-0418">Kinase</keyword>
<evidence type="ECO:0000256" key="13">
    <source>
        <dbReference type="RuleBase" id="RU000504"/>
    </source>
</evidence>
<evidence type="ECO:0000256" key="12">
    <source>
        <dbReference type="ARBA" id="ARBA00023317"/>
    </source>
</evidence>
<dbReference type="EC" id="2.7.1.40" evidence="4 13"/>
<evidence type="ECO:0000256" key="2">
    <source>
        <dbReference type="ARBA" id="ARBA00004997"/>
    </source>
</evidence>
<evidence type="ECO:0000256" key="11">
    <source>
        <dbReference type="ARBA" id="ARBA00023152"/>
    </source>
</evidence>
<dbReference type="NCBIfam" id="NF004491">
    <property type="entry name" value="PRK05826.1"/>
    <property type="match status" value="1"/>
</dbReference>
<evidence type="ECO:0000256" key="7">
    <source>
        <dbReference type="ARBA" id="ARBA00022741"/>
    </source>
</evidence>
<comment type="cofactor">
    <cofactor evidence="1">
        <name>K(+)</name>
        <dbReference type="ChEBI" id="CHEBI:29103"/>
    </cofactor>
</comment>
<dbReference type="GO" id="GO:0016301">
    <property type="term" value="F:kinase activity"/>
    <property type="evidence" value="ECO:0007669"/>
    <property type="project" value="UniProtKB-KW"/>
</dbReference>
<dbReference type="InterPro" id="IPR001697">
    <property type="entry name" value="Pyr_Knase"/>
</dbReference>
<dbReference type="InterPro" id="IPR040442">
    <property type="entry name" value="Pyrv_kinase-like_dom_sf"/>
</dbReference>
<dbReference type="PANTHER" id="PTHR11817">
    <property type="entry name" value="PYRUVATE KINASE"/>
    <property type="match status" value="1"/>
</dbReference>
<comment type="similarity">
    <text evidence="3 13">Belongs to the pyruvate kinase family.</text>
</comment>
<dbReference type="InterPro" id="IPR036918">
    <property type="entry name" value="Pyrv_Knase_C_sf"/>
</dbReference>
<dbReference type="InterPro" id="IPR015806">
    <property type="entry name" value="Pyrv_Knase_insert_dom_sf"/>
</dbReference>
<evidence type="ECO:0000256" key="9">
    <source>
        <dbReference type="ARBA" id="ARBA00022840"/>
    </source>
</evidence>
<dbReference type="UniPathway" id="UPA00109">
    <property type="reaction ID" value="UER00188"/>
</dbReference>
<evidence type="ECO:0000256" key="6">
    <source>
        <dbReference type="ARBA" id="ARBA00022723"/>
    </source>
</evidence>
<accession>A0A7S3ZP39</accession>
<dbReference type="SUPFAM" id="SSF51621">
    <property type="entry name" value="Phosphoenolpyruvate/pyruvate domain"/>
    <property type="match status" value="1"/>
</dbReference>
<organism evidence="16">
    <name type="scientific">Pelagomonas calceolata</name>
    <dbReference type="NCBI Taxonomy" id="35677"/>
    <lineage>
        <taxon>Eukaryota</taxon>
        <taxon>Sar</taxon>
        <taxon>Stramenopiles</taxon>
        <taxon>Ochrophyta</taxon>
        <taxon>Pelagophyceae</taxon>
        <taxon>Pelagomonadales</taxon>
        <taxon>Pelagomonadaceae</taxon>
        <taxon>Pelagomonas</taxon>
    </lineage>
</organism>
<feature type="domain" description="Pyruvate kinase C-terminal" evidence="15">
    <location>
        <begin position="399"/>
        <end position="474"/>
    </location>
</feature>
<keyword evidence="12" id="KW-0670">Pyruvate</keyword>
<dbReference type="Gene3D" id="3.40.1380.20">
    <property type="entry name" value="Pyruvate kinase, C-terminal domain"/>
    <property type="match status" value="1"/>
</dbReference>
<name>A0A7S3ZP39_9STRA</name>
<feature type="domain" description="Pyruvate kinase barrel" evidence="14">
    <location>
        <begin position="31"/>
        <end position="368"/>
    </location>
</feature>
<dbReference type="EMBL" id="HBIW01005960">
    <property type="protein sequence ID" value="CAE0689502.1"/>
    <property type="molecule type" value="Transcribed_RNA"/>
</dbReference>
<keyword evidence="10 13" id="KW-0460">Magnesium</keyword>
<dbReference type="GO" id="GO:0030955">
    <property type="term" value="F:potassium ion binding"/>
    <property type="evidence" value="ECO:0007669"/>
    <property type="project" value="InterPro"/>
</dbReference>
<proteinExistence type="inferred from homology"/>
<dbReference type="AlphaFoldDB" id="A0A7S3ZP39"/>
<dbReference type="Pfam" id="PF00224">
    <property type="entry name" value="PK"/>
    <property type="match status" value="1"/>
</dbReference>
<evidence type="ECO:0000256" key="1">
    <source>
        <dbReference type="ARBA" id="ARBA00001958"/>
    </source>
</evidence>
<dbReference type="EMBL" id="CAKKNE010000003">
    <property type="protein sequence ID" value="CAH0372148.1"/>
    <property type="molecule type" value="Genomic_DNA"/>
</dbReference>
<evidence type="ECO:0000259" key="14">
    <source>
        <dbReference type="Pfam" id="PF00224"/>
    </source>
</evidence>
<gene>
    <name evidence="16" type="ORF">PCAL00307_LOCUS4936</name>
    <name evidence="17" type="ORF">PECAL_3P21260</name>
</gene>
<dbReference type="Gene3D" id="3.20.20.60">
    <property type="entry name" value="Phosphoenolpyruvate-binding domains"/>
    <property type="match status" value="1"/>
</dbReference>